<feature type="coiled-coil region" evidence="1">
    <location>
        <begin position="350"/>
        <end position="377"/>
    </location>
</feature>
<name>A0A8H3FIG8_9LECA</name>
<feature type="compositionally biased region" description="Low complexity" evidence="2">
    <location>
        <begin position="553"/>
        <end position="562"/>
    </location>
</feature>
<evidence type="ECO:0000256" key="1">
    <source>
        <dbReference type="SAM" id="Coils"/>
    </source>
</evidence>
<dbReference type="GO" id="GO:0005938">
    <property type="term" value="C:cell cortex"/>
    <property type="evidence" value="ECO:0007669"/>
    <property type="project" value="TreeGrafter"/>
</dbReference>
<reference evidence="3" key="1">
    <citation type="submission" date="2021-03" db="EMBL/GenBank/DDBJ databases">
        <authorList>
            <person name="Tagirdzhanova G."/>
        </authorList>
    </citation>
    <scope>NUCLEOTIDE SEQUENCE</scope>
</reference>
<evidence type="ECO:0000256" key="2">
    <source>
        <dbReference type="SAM" id="MobiDB-lite"/>
    </source>
</evidence>
<feature type="compositionally biased region" description="Low complexity" evidence="2">
    <location>
        <begin position="13"/>
        <end position="25"/>
    </location>
</feature>
<dbReference type="PANTHER" id="PTHR37271">
    <property type="entry name" value="KARYOGAMY PROTEIN KAR9"/>
    <property type="match status" value="1"/>
</dbReference>
<dbReference type="GO" id="GO:0030473">
    <property type="term" value="P:nuclear migration along microtubule"/>
    <property type="evidence" value="ECO:0007669"/>
    <property type="project" value="TreeGrafter"/>
</dbReference>
<feature type="compositionally biased region" description="Polar residues" evidence="2">
    <location>
        <begin position="743"/>
        <end position="766"/>
    </location>
</feature>
<comment type="caution">
    <text evidence="3">The sequence shown here is derived from an EMBL/GenBank/DDBJ whole genome shotgun (WGS) entry which is preliminary data.</text>
</comment>
<feature type="region of interest" description="Disordered" evidence="2">
    <location>
        <begin position="702"/>
        <end position="768"/>
    </location>
</feature>
<dbReference type="AlphaFoldDB" id="A0A8H3FIG8"/>
<dbReference type="GO" id="GO:0031578">
    <property type="term" value="P:mitotic spindle orientation checkpoint signaling"/>
    <property type="evidence" value="ECO:0007669"/>
    <property type="project" value="TreeGrafter"/>
</dbReference>
<dbReference type="EMBL" id="CAJPDQ010000023">
    <property type="protein sequence ID" value="CAF9925189.1"/>
    <property type="molecule type" value="Genomic_DNA"/>
</dbReference>
<evidence type="ECO:0008006" key="5">
    <source>
        <dbReference type="Google" id="ProtNLM"/>
    </source>
</evidence>
<keyword evidence="4" id="KW-1185">Reference proteome</keyword>
<dbReference type="Proteomes" id="UP000664169">
    <property type="component" value="Unassembled WGS sequence"/>
</dbReference>
<organism evidence="3 4">
    <name type="scientific">Gomphillus americanus</name>
    <dbReference type="NCBI Taxonomy" id="1940652"/>
    <lineage>
        <taxon>Eukaryota</taxon>
        <taxon>Fungi</taxon>
        <taxon>Dikarya</taxon>
        <taxon>Ascomycota</taxon>
        <taxon>Pezizomycotina</taxon>
        <taxon>Lecanoromycetes</taxon>
        <taxon>OSLEUM clade</taxon>
        <taxon>Ostropomycetidae</taxon>
        <taxon>Ostropales</taxon>
        <taxon>Graphidaceae</taxon>
        <taxon>Gomphilloideae</taxon>
        <taxon>Gomphillus</taxon>
    </lineage>
</organism>
<proteinExistence type="predicted"/>
<dbReference type="GO" id="GO:0043332">
    <property type="term" value="C:mating projection tip"/>
    <property type="evidence" value="ECO:0007669"/>
    <property type="project" value="TreeGrafter"/>
</dbReference>
<dbReference type="OrthoDB" id="5559380at2759"/>
<dbReference type="InterPro" id="IPR013889">
    <property type="entry name" value="Karyogamy_KAR9"/>
</dbReference>
<evidence type="ECO:0000313" key="4">
    <source>
        <dbReference type="Proteomes" id="UP000664169"/>
    </source>
</evidence>
<accession>A0A8H3FIG8</accession>
<feature type="region of interest" description="Disordered" evidence="2">
    <location>
        <begin position="513"/>
        <end position="604"/>
    </location>
</feature>
<sequence length="878" mass="95293">MADVKDARRTPTKRTSTSSKPSTPRSSKHNDTQRPVLEDDLPLPPADFSKQEAPNLDAYFLPLPPSRAASIYSVNRATLAGQLSQLTSTDLPDADSLAARITNLPTAAAAAKALTNSAQQIKSWIRTAAEVLGGLDARDDVEWAGVGSKDGVADVDAAIKKFEKLVLTYITAVEDAQKRPDIATVAKSEMTTFLDTLEDVIASWEKVKQSLQTVKTQNELAVEWEDIWNNTLGEIGQEIESLSTLVFELEEKRYLGDFDDLAIDHAADINELETIVEESTAQNRSAKMARQAAAAPGESPLASPGFYESEHSGLLTLVARMQPLRASLDFLPMQLTKYESKAGKIFPSACSELQARRQTLEAKYATLEKDVKTLREELGEDKWVVVFRTASKQALKMCASIEKSAQKLVDTLQDEAKASNTGLLAKRISDYEGKRNNYRPAIRKVMSMIERGVKDRMTVNGEVLRIHEDTNRLWSMLENMMTETDAFLEEAQAVRDQQLRDSISTIISADMSSVASTVDTPNSSQASSPSNGPADKISLPATPELNLPRNQTSSMRSLSSSRAFGGRRVTSQPTTAAVSTRRQSGHIAPLSRLSTASPSPAPHPPGMTPMATIHSSRTATPGTATASKPRWSVGVAVDRKLLDQRAPITPTAYARRLKESKPSVYSLRSTSSSAVPLALPSPLPYGPLGSRNSSLARATSSLGFRPHRDVSPSPSMADSVGETLSSARPRSRLYRPSLPAMGATTTPSSVRSMSYGFRNTGTSRRTSMLPLPTYPMSPSPMNHSFADAVGNSANGSVYSFEEEEDVLPSIEHDITSPTPAASARRNLPIRPASSLAHIMGDRASSRPPIVHTRASLLRASSVTPHMKSMISEKPRWRG</sequence>
<feature type="compositionally biased region" description="Polar residues" evidence="2">
    <location>
        <begin position="569"/>
        <end position="582"/>
    </location>
</feature>
<protein>
    <recommendedName>
        <fullName evidence="5">Karyogamy protein</fullName>
    </recommendedName>
</protein>
<feature type="compositionally biased region" description="Polar residues" evidence="2">
    <location>
        <begin position="513"/>
        <end position="531"/>
    </location>
</feature>
<feature type="compositionally biased region" description="Low complexity" evidence="2">
    <location>
        <begin position="724"/>
        <end position="740"/>
    </location>
</feature>
<dbReference type="PANTHER" id="PTHR37271:SF1">
    <property type="entry name" value="KARYOGAMY PROTEIN KAR9"/>
    <property type="match status" value="1"/>
</dbReference>
<gene>
    <name evidence="3" type="ORF">GOMPHAMPRED_003820</name>
</gene>
<dbReference type="GO" id="GO:0005816">
    <property type="term" value="C:spindle pole body"/>
    <property type="evidence" value="ECO:0007669"/>
    <property type="project" value="TreeGrafter"/>
</dbReference>
<dbReference type="GO" id="GO:0051293">
    <property type="term" value="P:establishment of spindle localization"/>
    <property type="evidence" value="ECO:0007669"/>
    <property type="project" value="TreeGrafter"/>
</dbReference>
<feature type="region of interest" description="Disordered" evidence="2">
    <location>
        <begin position="1"/>
        <end position="49"/>
    </location>
</feature>
<evidence type="ECO:0000313" key="3">
    <source>
        <dbReference type="EMBL" id="CAF9925189.1"/>
    </source>
</evidence>
<dbReference type="Pfam" id="PF08580">
    <property type="entry name" value="KAR9"/>
    <property type="match status" value="1"/>
</dbReference>
<keyword evidence="1" id="KW-0175">Coiled coil</keyword>